<gene>
    <name evidence="5" type="ORF">PZH42_31385</name>
</gene>
<comment type="cofactor">
    <cofactor evidence="1">
        <name>Ca(2+)</name>
        <dbReference type="ChEBI" id="CHEBI:29108"/>
    </cofactor>
</comment>
<accession>A0AAX4Y354</accession>
<reference evidence="5" key="1">
    <citation type="submission" date="2023-03" db="EMBL/GenBank/DDBJ databases">
        <title>DFI Biobank Strains.</title>
        <authorList>
            <person name="Mostad J."/>
            <person name="Paddock L."/>
            <person name="Medina S."/>
            <person name="Waligurski E."/>
            <person name="Barat B."/>
            <person name="Smith R."/>
            <person name="Burgo V."/>
            <person name="Metcalfe C."/>
            <person name="Woodson C."/>
            <person name="Sundararajan A."/>
            <person name="Ramaswamy R."/>
            <person name="Lin H."/>
            <person name="Pamer E.G."/>
        </authorList>
    </citation>
    <scope>NUCLEOTIDE SEQUENCE</scope>
    <source>
        <strain evidence="5">DFI.9.5</strain>
    </source>
</reference>
<feature type="domain" description="Glycosyl-hydrolase 97 N-terminal" evidence="4">
    <location>
        <begin position="6"/>
        <end position="29"/>
    </location>
</feature>
<keyword evidence="5" id="KW-0378">Hydrolase</keyword>
<evidence type="ECO:0000313" key="5">
    <source>
        <dbReference type="EMBL" id="MDE8698405.1"/>
    </source>
</evidence>
<protein>
    <submittedName>
        <fullName evidence="5">Glycoside hydrolase family 97 N-terminal domain-containing protein</fullName>
    </submittedName>
</protein>
<dbReference type="GO" id="GO:0016787">
    <property type="term" value="F:hydrolase activity"/>
    <property type="evidence" value="ECO:0007669"/>
    <property type="project" value="UniProtKB-KW"/>
</dbReference>
<dbReference type="InterPro" id="IPR014718">
    <property type="entry name" value="GH-type_carb-bd"/>
</dbReference>
<comment type="caution">
    <text evidence="5">The sequence shown here is derived from an EMBL/GenBank/DDBJ whole genome shotgun (WGS) entry which is preliminary data.</text>
</comment>
<evidence type="ECO:0000256" key="3">
    <source>
        <dbReference type="ARBA" id="ARBA00022837"/>
    </source>
</evidence>
<dbReference type="GO" id="GO:0030246">
    <property type="term" value="F:carbohydrate binding"/>
    <property type="evidence" value="ECO:0007669"/>
    <property type="project" value="InterPro"/>
</dbReference>
<feature type="non-terminal residue" evidence="5">
    <location>
        <position position="59"/>
    </location>
</feature>
<dbReference type="Gene3D" id="2.70.98.10">
    <property type="match status" value="1"/>
</dbReference>
<dbReference type="InterPro" id="IPR029486">
    <property type="entry name" value="GH97_N"/>
</dbReference>
<evidence type="ECO:0000313" key="6">
    <source>
        <dbReference type="Proteomes" id="UP001221924"/>
    </source>
</evidence>
<keyword evidence="3" id="KW-0106">Calcium</keyword>
<comment type="subunit">
    <text evidence="2">Monomer.</text>
</comment>
<name>A0AAX4Y354_9BACE</name>
<dbReference type="Proteomes" id="UP001221924">
    <property type="component" value="Unassembled WGS sequence"/>
</dbReference>
<sequence length="59" mass="6252">MNEAKSSDALEVVARAYNEGVAFRYVSPQGAGSALTPDFITPPLFISNGGSLLISFSMR</sequence>
<dbReference type="EMBL" id="JARFID010001173">
    <property type="protein sequence ID" value="MDE8698405.1"/>
    <property type="molecule type" value="Genomic_DNA"/>
</dbReference>
<evidence type="ECO:0000259" key="4">
    <source>
        <dbReference type="Pfam" id="PF14508"/>
    </source>
</evidence>
<evidence type="ECO:0000256" key="2">
    <source>
        <dbReference type="ARBA" id="ARBA00011245"/>
    </source>
</evidence>
<evidence type="ECO:0000256" key="1">
    <source>
        <dbReference type="ARBA" id="ARBA00001913"/>
    </source>
</evidence>
<dbReference type="Pfam" id="PF14508">
    <property type="entry name" value="GH97_N"/>
    <property type="match status" value="1"/>
</dbReference>
<dbReference type="AlphaFoldDB" id="A0AAX4Y354"/>
<proteinExistence type="predicted"/>
<organism evidence="5 6">
    <name type="scientific">Bacteroides cellulosilyticus</name>
    <dbReference type="NCBI Taxonomy" id="246787"/>
    <lineage>
        <taxon>Bacteria</taxon>
        <taxon>Pseudomonadati</taxon>
        <taxon>Bacteroidota</taxon>
        <taxon>Bacteroidia</taxon>
        <taxon>Bacteroidales</taxon>
        <taxon>Bacteroidaceae</taxon>
        <taxon>Bacteroides</taxon>
    </lineage>
</organism>